<dbReference type="PANTHER" id="PTHR31973">
    <property type="entry name" value="POLYPROTEIN, PUTATIVE-RELATED"/>
    <property type="match status" value="1"/>
</dbReference>
<evidence type="ECO:0000313" key="5">
    <source>
        <dbReference type="Proteomes" id="UP000288805"/>
    </source>
</evidence>
<sequence>MQIDEIDENLAHNDEMGGNLAVVTQSVMGVTNNYVDIPFTNENDDVEFYDEDDINEMHYDDEPPTNKASLDDGEHIMPSPMFKQLNWDAINSMTVEPLTSCTGLWNESNELFKGLRFESKEDLQYAVKRYAICRNQHLVVCESEPQLWAVRCKKWQERCNWRLRACRRKSHGMFEITKYASPHTCVYPKLSQDHSQLDSTLIAKEIQNVVQRDHTTFIATLHQIVKDKFGYDVHYRRIWEAKRKVMLRVFGDWDESYQALPKWMNILQLTNPGTKIVWKTIPLGGISGNVQFMRVFWAFGASVKGFKHCRPIIQIDDTQKWTQAYDLGYRYGWMTTNIDECINETRRAEILARMTVGDVYTAYAIEKFRKVEAKASGHTVTIFHRIHETFEVITALHGFHMDKGRNKQVVKLNEVEKYYRLDAYASCYAPEFNPIPHESYWSYPDFPILHPDPTSMRDKGCPRSSRIRNEMDLKEPSVRIRCGLCITAQWSRDPWIQQFYMDRSSVAWTGVDSKELHCRRREAIFRCTSVLDGRIIPLLQQAGFYGLTPGDTDIDGQCLHLTWLRKSSDKVHLMFLPLLEDFEVAGRWRDEFRTTSISLHVLAQYRHHLDRLTADQIIWQPYVDDLNVGLPDYCTTGKDIWCTISPLICFHIIEWHRPDRVLRQFGFRQGIPQPYYIRRWSSRREHIAKGEMAIGDVRTRGGRPHTRSSPPPHQQPISSITRSRGVRTRHTSILRDASSTDINLPPVQETPITPMEMPSTPPVVPLVASSPPSIEATLVHEKLVHIANDDQQGQKTNRSRGHGRGRGRRRGRGAHGGLHVSPIEPIMEHAHHRRPLWKRKAPSCGTH</sequence>
<evidence type="ECO:0000256" key="1">
    <source>
        <dbReference type="SAM" id="MobiDB-lite"/>
    </source>
</evidence>
<feature type="compositionally biased region" description="Basic residues" evidence="1">
    <location>
        <begin position="797"/>
        <end position="813"/>
    </location>
</feature>
<feature type="domain" description="Aminotransferase-like plant mobile" evidence="3">
    <location>
        <begin position="586"/>
        <end position="685"/>
    </location>
</feature>
<dbReference type="AlphaFoldDB" id="A0A438KCT8"/>
<dbReference type="Proteomes" id="UP000288805">
    <property type="component" value="Unassembled WGS sequence"/>
</dbReference>
<evidence type="ECO:0000313" key="4">
    <source>
        <dbReference type="EMBL" id="RVX18989.1"/>
    </source>
</evidence>
<feature type="compositionally biased region" description="Basic residues" evidence="1">
    <location>
        <begin position="830"/>
        <end position="841"/>
    </location>
</feature>
<dbReference type="EMBL" id="QGNW01000010">
    <property type="protein sequence ID" value="RVX18989.1"/>
    <property type="molecule type" value="Genomic_DNA"/>
</dbReference>
<accession>A0A438KCT8</accession>
<evidence type="ECO:0000259" key="3">
    <source>
        <dbReference type="Pfam" id="PF10536"/>
    </source>
</evidence>
<dbReference type="Pfam" id="PF03108">
    <property type="entry name" value="DBD_Tnp_Mut"/>
    <property type="match status" value="1"/>
</dbReference>
<gene>
    <name evidence="4" type="primary">MAIL3_101</name>
    <name evidence="4" type="ORF">CK203_007111</name>
</gene>
<dbReference type="PANTHER" id="PTHR31973:SF195">
    <property type="entry name" value="MUDR FAMILY TRANSPOSASE"/>
    <property type="match status" value="1"/>
</dbReference>
<comment type="caution">
    <text evidence="4">The sequence shown here is derived from an EMBL/GenBank/DDBJ whole genome shotgun (WGS) entry which is preliminary data.</text>
</comment>
<evidence type="ECO:0000259" key="2">
    <source>
        <dbReference type="Pfam" id="PF03108"/>
    </source>
</evidence>
<organism evidence="4 5">
    <name type="scientific">Vitis vinifera</name>
    <name type="common">Grape</name>
    <dbReference type="NCBI Taxonomy" id="29760"/>
    <lineage>
        <taxon>Eukaryota</taxon>
        <taxon>Viridiplantae</taxon>
        <taxon>Streptophyta</taxon>
        <taxon>Embryophyta</taxon>
        <taxon>Tracheophyta</taxon>
        <taxon>Spermatophyta</taxon>
        <taxon>Magnoliopsida</taxon>
        <taxon>eudicotyledons</taxon>
        <taxon>Gunneridae</taxon>
        <taxon>Pentapetalae</taxon>
        <taxon>rosids</taxon>
        <taxon>Vitales</taxon>
        <taxon>Vitaceae</taxon>
        <taxon>Viteae</taxon>
        <taxon>Vitis</taxon>
    </lineage>
</organism>
<dbReference type="Pfam" id="PF10536">
    <property type="entry name" value="PMD"/>
    <property type="match status" value="1"/>
</dbReference>
<feature type="domain" description="Transposase MuDR plant" evidence="2">
    <location>
        <begin position="113"/>
        <end position="176"/>
    </location>
</feature>
<dbReference type="InterPro" id="IPR004332">
    <property type="entry name" value="Transposase_MuDR"/>
</dbReference>
<dbReference type="InterPro" id="IPR019557">
    <property type="entry name" value="AminoTfrase-like_pln_mobile"/>
</dbReference>
<proteinExistence type="predicted"/>
<name>A0A438KCT8_VITVI</name>
<feature type="region of interest" description="Disordered" evidence="1">
    <location>
        <begin position="786"/>
        <end position="847"/>
    </location>
</feature>
<reference evidence="4 5" key="1">
    <citation type="journal article" date="2018" name="PLoS Genet.">
        <title>Population sequencing reveals clonal diversity and ancestral inbreeding in the grapevine cultivar Chardonnay.</title>
        <authorList>
            <person name="Roach M.J."/>
            <person name="Johnson D.L."/>
            <person name="Bohlmann J."/>
            <person name="van Vuuren H.J."/>
            <person name="Jones S.J."/>
            <person name="Pretorius I.S."/>
            <person name="Schmidt S.A."/>
            <person name="Borneman A.R."/>
        </authorList>
    </citation>
    <scope>NUCLEOTIDE SEQUENCE [LARGE SCALE GENOMIC DNA]</scope>
    <source>
        <strain evidence="5">cv. Chardonnay</strain>
        <tissue evidence="4">Leaf</tissue>
    </source>
</reference>
<protein>
    <submittedName>
        <fullName evidence="4">Serine/threonine-protein phosphatase 7 long form-like</fullName>
    </submittedName>
</protein>
<feature type="region of interest" description="Disordered" evidence="1">
    <location>
        <begin position="697"/>
        <end position="728"/>
    </location>
</feature>